<sequence length="213" mass="24812">MRCRLQYASADLASRLIDSPDQDEKAVLRHMCELTRRIENLMPKFVPRSDTTSGPTRTMLCHDSLSLDNILIDRNGLFGGVLDWQCISCRPLHEACQFPAFLQQAFDRFREPAGRFYLIDADGPPHPAYYRDYKRYEMTQLRQLYIGEMLDRVPDFVDIWEDEASANLRDYEAAVQNCDNEFTADLVEKWVEAMEDGEDPARVPKRLHELLME</sequence>
<name>A0ACC2JES2_9PEZI</name>
<evidence type="ECO:0000313" key="2">
    <source>
        <dbReference type="Proteomes" id="UP001153332"/>
    </source>
</evidence>
<reference evidence="1" key="1">
    <citation type="submission" date="2022-12" db="EMBL/GenBank/DDBJ databases">
        <title>Genome Sequence of Lasiodiplodia mahajangana.</title>
        <authorList>
            <person name="Buettner E."/>
        </authorList>
    </citation>
    <scope>NUCLEOTIDE SEQUENCE</scope>
    <source>
        <strain evidence="1">VT137</strain>
    </source>
</reference>
<evidence type="ECO:0000313" key="1">
    <source>
        <dbReference type="EMBL" id="KAJ8125936.1"/>
    </source>
</evidence>
<proteinExistence type="predicted"/>
<protein>
    <submittedName>
        <fullName evidence="1">Uncharacterized protein</fullName>
    </submittedName>
</protein>
<keyword evidence="2" id="KW-1185">Reference proteome</keyword>
<gene>
    <name evidence="1" type="ORF">O1611_g7703</name>
</gene>
<accession>A0ACC2JES2</accession>
<comment type="caution">
    <text evidence="1">The sequence shown here is derived from an EMBL/GenBank/DDBJ whole genome shotgun (WGS) entry which is preliminary data.</text>
</comment>
<organism evidence="1 2">
    <name type="scientific">Lasiodiplodia mahajangana</name>
    <dbReference type="NCBI Taxonomy" id="1108764"/>
    <lineage>
        <taxon>Eukaryota</taxon>
        <taxon>Fungi</taxon>
        <taxon>Dikarya</taxon>
        <taxon>Ascomycota</taxon>
        <taxon>Pezizomycotina</taxon>
        <taxon>Dothideomycetes</taxon>
        <taxon>Dothideomycetes incertae sedis</taxon>
        <taxon>Botryosphaeriales</taxon>
        <taxon>Botryosphaeriaceae</taxon>
        <taxon>Lasiodiplodia</taxon>
    </lineage>
</organism>
<dbReference type="Proteomes" id="UP001153332">
    <property type="component" value="Unassembled WGS sequence"/>
</dbReference>
<dbReference type="EMBL" id="JAPUUL010002110">
    <property type="protein sequence ID" value="KAJ8125936.1"/>
    <property type="molecule type" value="Genomic_DNA"/>
</dbReference>